<keyword evidence="3" id="KW-1185">Reference proteome</keyword>
<protein>
    <recommendedName>
        <fullName evidence="4">Aminoglycoside phosphotransferase domain-containing protein</fullName>
    </recommendedName>
</protein>
<proteinExistence type="predicted"/>
<dbReference type="EMBL" id="BAAASE010000001">
    <property type="protein sequence ID" value="GAA2385604.1"/>
    <property type="molecule type" value="Genomic_DNA"/>
</dbReference>
<sequence length="877" mass="96613">MSEDLLTLLYRQTLTLNFPFTPDLLDRVTDFCPDGTFQQLLDPRTALGALPVVWRASYNELEPERAILVCLAMRNVLRPGPAVVGTRFAGLRWDATFFHVHLYLAGSLQQYATEQMARGRSRLVRPMLEEAIRCWEIVEPDADRLLAPTSKARRIWRGKRGVTRLYLARNTRQPFELLRGARTDLEYAEAADDHSPGHYTFLLEVLTRLSDDPAELPMLWEAADALIERAAPRVVGSSRWLVTLGEHRLKRAQSPYGHPADGLDVQSASALYRQLCTDLVAADEQSREAKVVLGRAALHYAKVMKLAGGADDEAVMLLREARDVLTACLDDDPADTGGEVDVQEISSARVTGMLGEVALRLHSLTRVQHHLTEAISWLETASQDPHAPDNVHGLLGEAYLRRARTGSEKDLRTALEYKARARDVGDSNPGNFSVSAAGHFQLWRKTGAPQEFSTAVDLAVAAWELDPQWPWPLMQLAEFAAAGARKGIPAGPPQESATPELEEEGHADPKGSEVRRAVREGDQARLYQEAAWTAVHAQPFRQEVLGGRSETFVLDDPQRLLSATLVLKPTSRAEAEAERDHLASLRQYLRNTGAPGWMLLPVPLAMVELPRDWPTSRDPAPDTALASRRAVGRSLAAAIADAYEGRSGQPLASVSQAIRYLARIHVWATEMSGLRPGQAPATTSNAYERVADDLTKRAGRLGVPDANACAARWRSVTPSALPPVPGRDAHAENWLVTDNGRMVALDLEPHGHLPLLYEVAQLVEDHAALDLKDSDWPERVALCQLYLDELAHLGYPVTVAHADVLPAYQSFALVRALFLMEHLSETAAADSAVSTGSRRWAQRRLFHAHALLERCEETAAAPGLRDLAGELRGFLDG</sequence>
<gene>
    <name evidence="2" type="ORF">GCM10010255_10860</name>
</gene>
<evidence type="ECO:0008006" key="4">
    <source>
        <dbReference type="Google" id="ProtNLM"/>
    </source>
</evidence>
<feature type="compositionally biased region" description="Basic and acidic residues" evidence="1">
    <location>
        <begin position="504"/>
        <end position="515"/>
    </location>
</feature>
<evidence type="ECO:0000313" key="2">
    <source>
        <dbReference type="EMBL" id="GAA2385604.1"/>
    </source>
</evidence>
<organism evidence="2 3">
    <name type="scientific">Streptomyces coeruleofuscus</name>
    <dbReference type="NCBI Taxonomy" id="66879"/>
    <lineage>
        <taxon>Bacteria</taxon>
        <taxon>Bacillati</taxon>
        <taxon>Actinomycetota</taxon>
        <taxon>Actinomycetes</taxon>
        <taxon>Kitasatosporales</taxon>
        <taxon>Streptomycetaceae</taxon>
        <taxon>Streptomyces</taxon>
    </lineage>
</organism>
<comment type="caution">
    <text evidence="2">The sequence shown here is derived from an EMBL/GenBank/DDBJ whole genome shotgun (WGS) entry which is preliminary data.</text>
</comment>
<evidence type="ECO:0000256" key="1">
    <source>
        <dbReference type="SAM" id="MobiDB-lite"/>
    </source>
</evidence>
<feature type="region of interest" description="Disordered" evidence="1">
    <location>
        <begin position="486"/>
        <end position="515"/>
    </location>
</feature>
<accession>A0ABN3HQ77</accession>
<dbReference type="InterPro" id="IPR011009">
    <property type="entry name" value="Kinase-like_dom_sf"/>
</dbReference>
<evidence type="ECO:0000313" key="3">
    <source>
        <dbReference type="Proteomes" id="UP001499986"/>
    </source>
</evidence>
<dbReference type="RefSeq" id="WP_086854921.1">
    <property type="nucleotide sequence ID" value="NZ_BAAASE010000001.1"/>
</dbReference>
<name>A0ABN3HQ77_9ACTN</name>
<reference evidence="2 3" key="1">
    <citation type="journal article" date="2019" name="Int. J. Syst. Evol. Microbiol.">
        <title>The Global Catalogue of Microorganisms (GCM) 10K type strain sequencing project: providing services to taxonomists for standard genome sequencing and annotation.</title>
        <authorList>
            <consortium name="The Broad Institute Genomics Platform"/>
            <consortium name="The Broad Institute Genome Sequencing Center for Infectious Disease"/>
            <person name="Wu L."/>
            <person name="Ma J."/>
        </authorList>
    </citation>
    <scope>NUCLEOTIDE SEQUENCE [LARGE SCALE GENOMIC DNA]</scope>
    <source>
        <strain evidence="2 3">JCM 4358</strain>
    </source>
</reference>
<dbReference type="Proteomes" id="UP001499986">
    <property type="component" value="Unassembled WGS sequence"/>
</dbReference>
<dbReference type="SUPFAM" id="SSF56112">
    <property type="entry name" value="Protein kinase-like (PK-like)"/>
    <property type="match status" value="1"/>
</dbReference>